<dbReference type="SUPFAM" id="SSF51735">
    <property type="entry name" value="NAD(P)-binding Rossmann-fold domains"/>
    <property type="match status" value="1"/>
</dbReference>
<reference evidence="2" key="1">
    <citation type="journal article" date="2019" name="Int. J. Syst. Evol. Microbiol.">
        <title>The Global Catalogue of Microorganisms (GCM) 10K type strain sequencing project: providing services to taxonomists for standard genome sequencing and annotation.</title>
        <authorList>
            <consortium name="The Broad Institute Genomics Platform"/>
            <consortium name="The Broad Institute Genome Sequencing Center for Infectious Disease"/>
            <person name="Wu L."/>
            <person name="Ma J."/>
        </authorList>
    </citation>
    <scope>NUCLEOTIDE SEQUENCE [LARGE SCALE GENOMIC DNA]</scope>
    <source>
        <strain evidence="2">JCM 14368</strain>
    </source>
</reference>
<dbReference type="Proteomes" id="UP001500191">
    <property type="component" value="Unassembled WGS sequence"/>
</dbReference>
<evidence type="ECO:0000313" key="1">
    <source>
        <dbReference type="EMBL" id="GAA0505248.1"/>
    </source>
</evidence>
<protein>
    <submittedName>
        <fullName evidence="1">Polysaccharide biosynthesis protein</fullName>
    </submittedName>
</protein>
<proteinExistence type="predicted"/>
<dbReference type="Gene3D" id="3.40.50.720">
    <property type="entry name" value="NAD(P)-binding Rossmann-like Domain"/>
    <property type="match status" value="1"/>
</dbReference>
<dbReference type="RefSeq" id="WP_343757019.1">
    <property type="nucleotide sequence ID" value="NZ_BAAADB010000008.1"/>
</dbReference>
<accession>A0ABP3LQF2</accession>
<organism evidence="1 2">
    <name type="scientific">Deinococcus depolymerans</name>
    <dbReference type="NCBI Taxonomy" id="392408"/>
    <lineage>
        <taxon>Bacteria</taxon>
        <taxon>Thermotogati</taxon>
        <taxon>Deinococcota</taxon>
        <taxon>Deinococci</taxon>
        <taxon>Deinococcales</taxon>
        <taxon>Deinococcaceae</taxon>
        <taxon>Deinococcus</taxon>
    </lineage>
</organism>
<name>A0ABP3LQF2_9DEIO</name>
<keyword evidence="2" id="KW-1185">Reference proteome</keyword>
<gene>
    <name evidence="1" type="ORF">GCM10008937_11370</name>
</gene>
<evidence type="ECO:0000313" key="2">
    <source>
        <dbReference type="Proteomes" id="UP001500191"/>
    </source>
</evidence>
<sequence>MPTLSPTLQPQLPPADTRHPVAYLTHPGPQLARDLGRLFGPLGWWPDSAYRALLGRLNLPPFVTGTFHYRDRPERVAGWLILVPLTPDQLRAGGSRVHALIGRAVDRAAQLGARTVGLGSLLGPATGNGTDLRRRTDTGVTTGSAFTAAMALRAAQRLLTQCEPAACVALVGPGGSVGSCLARLLAANTDHDLLLIGQNEARLRGLQATLPGGRAAISTDLTRLRDAELVILTGRVPHGAPLGPALRRGSLVLDITRPRVTGPDLLLERPDVRVIDGGLVSLPGVDLPETAGWPRGLGDAALAETLLLGLHGHPGHFALGTPTPAQAAEVTVMARGAAPLGFTLAPPHSFGQPVTVDRRFDRWSCPAGVPA</sequence>
<comment type="caution">
    <text evidence="1">The sequence shown here is derived from an EMBL/GenBank/DDBJ whole genome shotgun (WGS) entry which is preliminary data.</text>
</comment>
<dbReference type="InterPro" id="IPR036291">
    <property type="entry name" value="NAD(P)-bd_dom_sf"/>
</dbReference>
<dbReference type="EMBL" id="BAAADB010000008">
    <property type="protein sequence ID" value="GAA0505248.1"/>
    <property type="molecule type" value="Genomic_DNA"/>
</dbReference>